<organism evidence="4 5">
    <name type="scientific">Aspergillus leporis</name>
    <dbReference type="NCBI Taxonomy" id="41062"/>
    <lineage>
        <taxon>Eukaryota</taxon>
        <taxon>Fungi</taxon>
        <taxon>Dikarya</taxon>
        <taxon>Ascomycota</taxon>
        <taxon>Pezizomycotina</taxon>
        <taxon>Eurotiomycetes</taxon>
        <taxon>Eurotiomycetidae</taxon>
        <taxon>Eurotiales</taxon>
        <taxon>Aspergillaceae</taxon>
        <taxon>Aspergillus</taxon>
        <taxon>Aspergillus subgen. Circumdati</taxon>
    </lineage>
</organism>
<keyword evidence="1" id="KW-0677">Repeat</keyword>
<feature type="repeat" description="ANK" evidence="3">
    <location>
        <begin position="20"/>
        <end position="52"/>
    </location>
</feature>
<dbReference type="InterPro" id="IPR002110">
    <property type="entry name" value="Ankyrin_rpt"/>
</dbReference>
<evidence type="ECO:0000313" key="5">
    <source>
        <dbReference type="Proteomes" id="UP000326565"/>
    </source>
</evidence>
<feature type="repeat" description="ANK" evidence="3">
    <location>
        <begin position="89"/>
        <end position="111"/>
    </location>
</feature>
<dbReference type="PANTHER" id="PTHR24198">
    <property type="entry name" value="ANKYRIN REPEAT AND PROTEIN KINASE DOMAIN-CONTAINING PROTEIN"/>
    <property type="match status" value="1"/>
</dbReference>
<dbReference type="Pfam" id="PF12796">
    <property type="entry name" value="Ank_2"/>
    <property type="match status" value="1"/>
</dbReference>
<evidence type="ECO:0000256" key="2">
    <source>
        <dbReference type="ARBA" id="ARBA00023043"/>
    </source>
</evidence>
<evidence type="ECO:0000256" key="3">
    <source>
        <dbReference type="PROSITE-ProRule" id="PRU00023"/>
    </source>
</evidence>
<dbReference type="SMART" id="SM00248">
    <property type="entry name" value="ANK"/>
    <property type="match status" value="3"/>
</dbReference>
<sequence>MPELSRRSVPGVHVNAQDDNYRTALWYAVSRGHEEAAQLLLRSGGDITVADMFGMTPPTATVHCRPTGKAEIAKLLLDHGLDVNVTDGEGRTPLHLAAAKGHDRVVRLLLNQESINVQARDRYRCPIHHIIQGIDRNRSKLLRKNFLDILHRLVVMDLDGHPTLHRSGNRWQSHYSKYQQLSRLYDRQLESITSTILQPTVLKTTASP</sequence>
<evidence type="ECO:0000256" key="1">
    <source>
        <dbReference type="ARBA" id="ARBA00022737"/>
    </source>
</evidence>
<dbReference type="AlphaFoldDB" id="A0A5N5WVP2"/>
<dbReference type="Proteomes" id="UP000326565">
    <property type="component" value="Unassembled WGS sequence"/>
</dbReference>
<dbReference type="Pfam" id="PF00023">
    <property type="entry name" value="Ank"/>
    <property type="match status" value="1"/>
</dbReference>
<dbReference type="PANTHER" id="PTHR24198:SF165">
    <property type="entry name" value="ANKYRIN REPEAT-CONTAINING PROTEIN-RELATED"/>
    <property type="match status" value="1"/>
</dbReference>
<protein>
    <submittedName>
        <fullName evidence="4">Ankyrin repeat-containing domain protein</fullName>
    </submittedName>
</protein>
<dbReference type="PROSITE" id="PS50088">
    <property type="entry name" value="ANK_REPEAT"/>
    <property type="match status" value="2"/>
</dbReference>
<dbReference type="EMBL" id="ML732261">
    <property type="protein sequence ID" value="KAB8071855.1"/>
    <property type="molecule type" value="Genomic_DNA"/>
</dbReference>
<dbReference type="InterPro" id="IPR036770">
    <property type="entry name" value="Ankyrin_rpt-contain_sf"/>
</dbReference>
<keyword evidence="5" id="KW-1185">Reference proteome</keyword>
<dbReference type="SUPFAM" id="SSF48403">
    <property type="entry name" value="Ankyrin repeat"/>
    <property type="match status" value="1"/>
</dbReference>
<gene>
    <name evidence="4" type="ORF">BDV29DRAFT_159051</name>
</gene>
<keyword evidence="2 3" id="KW-0040">ANK repeat</keyword>
<dbReference type="Gene3D" id="1.25.40.20">
    <property type="entry name" value="Ankyrin repeat-containing domain"/>
    <property type="match status" value="2"/>
</dbReference>
<reference evidence="4 5" key="1">
    <citation type="submission" date="2019-04" db="EMBL/GenBank/DDBJ databases">
        <title>Friends and foes A comparative genomics study of 23 Aspergillus species from section Flavi.</title>
        <authorList>
            <consortium name="DOE Joint Genome Institute"/>
            <person name="Kjaerbolling I."/>
            <person name="Vesth T."/>
            <person name="Frisvad J.C."/>
            <person name="Nybo J.L."/>
            <person name="Theobald S."/>
            <person name="Kildgaard S."/>
            <person name="Isbrandt T."/>
            <person name="Kuo A."/>
            <person name="Sato A."/>
            <person name="Lyhne E.K."/>
            <person name="Kogle M.E."/>
            <person name="Wiebenga A."/>
            <person name="Kun R.S."/>
            <person name="Lubbers R.J."/>
            <person name="Makela M.R."/>
            <person name="Barry K."/>
            <person name="Chovatia M."/>
            <person name="Clum A."/>
            <person name="Daum C."/>
            <person name="Haridas S."/>
            <person name="He G."/>
            <person name="LaButti K."/>
            <person name="Lipzen A."/>
            <person name="Mondo S."/>
            <person name="Riley R."/>
            <person name="Salamov A."/>
            <person name="Simmons B.A."/>
            <person name="Magnuson J.K."/>
            <person name="Henrissat B."/>
            <person name="Mortensen U.H."/>
            <person name="Larsen T.O."/>
            <person name="Devries R.P."/>
            <person name="Grigoriev I.V."/>
            <person name="Machida M."/>
            <person name="Baker S.E."/>
            <person name="Andersen M.R."/>
        </authorList>
    </citation>
    <scope>NUCLEOTIDE SEQUENCE [LARGE SCALE GENOMIC DNA]</scope>
    <source>
        <strain evidence="4 5">CBS 151.66</strain>
    </source>
</reference>
<dbReference type="GO" id="GO:0005737">
    <property type="term" value="C:cytoplasm"/>
    <property type="evidence" value="ECO:0007669"/>
    <property type="project" value="TreeGrafter"/>
</dbReference>
<dbReference type="OrthoDB" id="341259at2759"/>
<accession>A0A5N5WVP2</accession>
<evidence type="ECO:0000313" key="4">
    <source>
        <dbReference type="EMBL" id="KAB8071855.1"/>
    </source>
</evidence>
<proteinExistence type="predicted"/>
<dbReference type="PROSITE" id="PS50297">
    <property type="entry name" value="ANK_REP_REGION"/>
    <property type="match status" value="2"/>
</dbReference>
<name>A0A5N5WVP2_9EURO</name>